<dbReference type="GO" id="GO:0005829">
    <property type="term" value="C:cytosol"/>
    <property type="evidence" value="ECO:0007669"/>
    <property type="project" value="TreeGrafter"/>
</dbReference>
<protein>
    <recommendedName>
        <fullName evidence="3">Ribosome maturation factor RimP</fullName>
    </recommendedName>
</protein>
<evidence type="ECO:0000256" key="4">
    <source>
        <dbReference type="SAM" id="MobiDB-lite"/>
    </source>
</evidence>
<dbReference type="SUPFAM" id="SSF74942">
    <property type="entry name" value="YhbC-like, C-terminal domain"/>
    <property type="match status" value="1"/>
</dbReference>
<dbReference type="HAMAP" id="MF_01077">
    <property type="entry name" value="RimP"/>
    <property type="match status" value="1"/>
</dbReference>
<evidence type="ECO:0000256" key="3">
    <source>
        <dbReference type="HAMAP-Rule" id="MF_01077"/>
    </source>
</evidence>
<organism evidence="7 8">
    <name type="scientific">Mycolicibacter terrae</name>
    <dbReference type="NCBI Taxonomy" id="1788"/>
    <lineage>
        <taxon>Bacteria</taxon>
        <taxon>Bacillati</taxon>
        <taxon>Actinomycetota</taxon>
        <taxon>Actinomycetes</taxon>
        <taxon>Mycobacteriales</taxon>
        <taxon>Mycobacteriaceae</taxon>
        <taxon>Mycolicibacter</taxon>
    </lineage>
</organism>
<dbReference type="InterPro" id="IPR028998">
    <property type="entry name" value="RimP_C"/>
</dbReference>
<evidence type="ECO:0000256" key="2">
    <source>
        <dbReference type="ARBA" id="ARBA00022517"/>
    </source>
</evidence>
<evidence type="ECO:0000259" key="5">
    <source>
        <dbReference type="Pfam" id="PF02576"/>
    </source>
</evidence>
<feature type="domain" description="Ribosome maturation factor RimP N-terminal" evidence="5">
    <location>
        <begin position="20"/>
        <end position="84"/>
    </location>
</feature>
<dbReference type="InterPro" id="IPR035956">
    <property type="entry name" value="RimP_N_sf"/>
</dbReference>
<accession>A0AAD1HWJ1</accession>
<proteinExistence type="inferred from homology"/>
<dbReference type="RefSeq" id="WP_085261007.1">
    <property type="nucleotide sequence ID" value="NZ_AP022564.1"/>
</dbReference>
<dbReference type="InterPro" id="IPR036847">
    <property type="entry name" value="RimP_C_sf"/>
</dbReference>
<dbReference type="Pfam" id="PF02576">
    <property type="entry name" value="RimP_N"/>
    <property type="match status" value="1"/>
</dbReference>
<dbReference type="Proteomes" id="UP000467636">
    <property type="component" value="Chromosome"/>
</dbReference>
<feature type="compositionally biased region" description="Basic and acidic residues" evidence="4">
    <location>
        <begin position="157"/>
        <end position="177"/>
    </location>
</feature>
<keyword evidence="1 3" id="KW-0963">Cytoplasm</keyword>
<comment type="function">
    <text evidence="3">Required for maturation of 30S ribosomal subunits.</text>
</comment>
<name>A0AAD1HWJ1_9MYCO</name>
<feature type="domain" description="Ribosome maturation factor RimP C-terminal" evidence="6">
    <location>
        <begin position="88"/>
        <end position="153"/>
    </location>
</feature>
<dbReference type="NCBIfam" id="NF000930">
    <property type="entry name" value="PRK00092.2-2"/>
    <property type="match status" value="1"/>
</dbReference>
<evidence type="ECO:0000313" key="7">
    <source>
        <dbReference type="EMBL" id="BBX22130.1"/>
    </source>
</evidence>
<dbReference type="Gene3D" id="3.30.300.70">
    <property type="entry name" value="RimP-like superfamily, N-terminal"/>
    <property type="match status" value="1"/>
</dbReference>
<dbReference type="InterPro" id="IPR028989">
    <property type="entry name" value="RimP_N"/>
</dbReference>
<dbReference type="PANTHER" id="PTHR33867">
    <property type="entry name" value="RIBOSOME MATURATION FACTOR RIMP"/>
    <property type="match status" value="1"/>
</dbReference>
<dbReference type="AlphaFoldDB" id="A0AAD1HWJ1"/>
<dbReference type="SUPFAM" id="SSF75420">
    <property type="entry name" value="YhbC-like, N-terminal domain"/>
    <property type="match status" value="1"/>
</dbReference>
<dbReference type="GO" id="GO:0000028">
    <property type="term" value="P:ribosomal small subunit assembly"/>
    <property type="evidence" value="ECO:0007669"/>
    <property type="project" value="TreeGrafter"/>
</dbReference>
<evidence type="ECO:0000313" key="8">
    <source>
        <dbReference type="Proteomes" id="UP000467636"/>
    </source>
</evidence>
<dbReference type="InterPro" id="IPR003728">
    <property type="entry name" value="Ribosome_maturation_RimP"/>
</dbReference>
<reference evidence="7 8" key="1">
    <citation type="journal article" date="2019" name="Emerg. Microbes Infect.">
        <title>Comprehensive subspecies identification of 175 nontuberculous mycobacteria species based on 7547 genomic profiles.</title>
        <authorList>
            <person name="Matsumoto Y."/>
            <person name="Kinjo T."/>
            <person name="Motooka D."/>
            <person name="Nabeya D."/>
            <person name="Jung N."/>
            <person name="Uechi K."/>
            <person name="Horii T."/>
            <person name="Iida T."/>
            <person name="Fujita J."/>
            <person name="Nakamura S."/>
        </authorList>
    </citation>
    <scope>NUCLEOTIDE SEQUENCE [LARGE SCALE GENOMIC DNA]</scope>
    <source>
        <strain evidence="7 8">JCM 12143</strain>
    </source>
</reference>
<dbReference type="GO" id="GO:0006412">
    <property type="term" value="P:translation"/>
    <property type="evidence" value="ECO:0007669"/>
    <property type="project" value="TreeGrafter"/>
</dbReference>
<evidence type="ECO:0000256" key="1">
    <source>
        <dbReference type="ARBA" id="ARBA00022490"/>
    </source>
</evidence>
<feature type="region of interest" description="Disordered" evidence="4">
    <location>
        <begin position="156"/>
        <end position="177"/>
    </location>
</feature>
<dbReference type="EMBL" id="AP022564">
    <property type="protein sequence ID" value="BBX22130.1"/>
    <property type="molecule type" value="Genomic_DNA"/>
</dbReference>
<dbReference type="Pfam" id="PF17384">
    <property type="entry name" value="DUF150_C"/>
    <property type="match status" value="1"/>
</dbReference>
<comment type="similarity">
    <text evidence="3">Belongs to the RimP family.</text>
</comment>
<comment type="subcellular location">
    <subcellularLocation>
        <location evidence="3">Cytoplasm</location>
    </subcellularLocation>
</comment>
<dbReference type="CDD" id="cd01734">
    <property type="entry name" value="YlxS_C"/>
    <property type="match status" value="1"/>
</dbReference>
<evidence type="ECO:0000259" key="6">
    <source>
        <dbReference type="Pfam" id="PF17384"/>
    </source>
</evidence>
<keyword evidence="2 3" id="KW-0690">Ribosome biogenesis</keyword>
<gene>
    <name evidence="3 7" type="primary">rimP</name>
    <name evidence="7" type="ORF">MTER_15410</name>
</gene>
<sequence length="177" mass="19057">MATGLPSQTQVIELLDAEFTRAGYEIEDVVVDEHAPLPKITVVADGDTPLDLDTAASLARSASDLLDGLDYDGQYVLEVSSPGVQRPLTTPTHFRRAHGRKVEVTLSDTTTVTGRLGVVEDDVVTLVVRAGRDWNRRRLPLSEIAKAVVQVEFAPPSERELELTGRGPRDAGTEAGG</sequence>
<keyword evidence="8" id="KW-1185">Reference proteome</keyword>
<dbReference type="PANTHER" id="PTHR33867:SF1">
    <property type="entry name" value="RIBOSOME MATURATION FACTOR RIMP"/>
    <property type="match status" value="1"/>
</dbReference>